<dbReference type="AlphaFoldDB" id="A0A8T5GDM6"/>
<dbReference type="NCBIfam" id="NF003084">
    <property type="entry name" value="PRK04012.1-3"/>
    <property type="match status" value="1"/>
</dbReference>
<dbReference type="InterPro" id="IPR006196">
    <property type="entry name" value="RNA-binding_domain_S1_IF1"/>
</dbReference>
<evidence type="ECO:0000313" key="6">
    <source>
        <dbReference type="EMBL" id="MBT4870065.1"/>
    </source>
</evidence>
<dbReference type="NCBIfam" id="TIGR00523">
    <property type="entry name" value="eIF-1A"/>
    <property type="match status" value="1"/>
</dbReference>
<dbReference type="EMBL" id="JABJNZ010000012">
    <property type="protein sequence ID" value="MBT4870065.1"/>
    <property type="molecule type" value="Genomic_DNA"/>
</dbReference>
<evidence type="ECO:0000256" key="3">
    <source>
        <dbReference type="PROSITE-ProRule" id="PRU00181"/>
    </source>
</evidence>
<comment type="similarity">
    <text evidence="2 4">Belongs to the eIF-1A family.</text>
</comment>
<name>A0A8T5GDM6_9ARCH</name>
<dbReference type="Pfam" id="PF01176">
    <property type="entry name" value="eIF-1a"/>
    <property type="match status" value="1"/>
</dbReference>
<dbReference type="SMART" id="SM00652">
    <property type="entry name" value="eIF1a"/>
    <property type="match status" value="1"/>
</dbReference>
<dbReference type="NCBIfam" id="NF003085">
    <property type="entry name" value="PRK04012.1-5"/>
    <property type="match status" value="1"/>
</dbReference>
<dbReference type="GO" id="GO:0003743">
    <property type="term" value="F:translation initiation factor activity"/>
    <property type="evidence" value="ECO:0007669"/>
    <property type="project" value="UniProtKB-UniRule"/>
</dbReference>
<dbReference type="PROSITE" id="PS50832">
    <property type="entry name" value="S1_IF1_TYPE"/>
    <property type="match status" value="1"/>
</dbReference>
<reference evidence="6" key="1">
    <citation type="journal article" date="2021" name="ISME J.">
        <title>Mercury methylation by metabolically versatile and cosmopolitan marine bacteria.</title>
        <authorList>
            <person name="Lin H."/>
            <person name="Ascher D.B."/>
            <person name="Myung Y."/>
            <person name="Lamborg C.H."/>
            <person name="Hallam S.J."/>
            <person name="Gionfriddo C.M."/>
            <person name="Holt K.E."/>
            <person name="Moreau J.W."/>
        </authorList>
    </citation>
    <scope>NUCLEOTIDE SEQUENCE</scope>
    <source>
        <strain evidence="6">SI075_bin30</strain>
    </source>
</reference>
<comment type="function">
    <text evidence="1 2">Seems to be required for maximal rate of protein biosynthesis. Enhances ribosome dissociation into subunits and stabilizes the binding of the initiator Met-tRNA(I) to 40 S ribosomal subunits.</text>
</comment>
<organism evidence="6 7">
    <name type="scientific">Candidatus Iainarchaeum sp</name>
    <dbReference type="NCBI Taxonomy" id="3101447"/>
    <lineage>
        <taxon>Archaea</taxon>
        <taxon>Candidatus Iainarchaeota</taxon>
        <taxon>Candidatus Iainarchaeia</taxon>
        <taxon>Candidatus Iainarchaeales</taxon>
        <taxon>Candidatus Iainarchaeaceae</taxon>
        <taxon>Candidatus Iainarchaeum</taxon>
    </lineage>
</organism>
<evidence type="ECO:0000256" key="2">
    <source>
        <dbReference type="HAMAP-Rule" id="MF_00216"/>
    </source>
</evidence>
<dbReference type="Proteomes" id="UP000722459">
    <property type="component" value="Unassembled WGS sequence"/>
</dbReference>
<keyword evidence="2 3" id="KW-0396">Initiation factor</keyword>
<dbReference type="CDD" id="cd05793">
    <property type="entry name" value="S1_IF1A"/>
    <property type="match status" value="1"/>
</dbReference>
<dbReference type="InterPro" id="IPR012340">
    <property type="entry name" value="NA-bd_OB-fold"/>
</dbReference>
<dbReference type="Gene3D" id="2.40.50.140">
    <property type="entry name" value="Nucleic acid-binding proteins"/>
    <property type="match status" value="1"/>
</dbReference>
<sequence length="106" mass="12481">MGPRPGTAPEEDYSRTRLPRPKDLEQFCVVTKLMGTNQVKVYCEDGVERQLRIPGKLKKRVWLRENDIIIARMWDFQPEKGDVVWRYLGNQVAWLKRNGKLDKLPI</sequence>
<gene>
    <name evidence="6" type="primary">eif1A</name>
    <name evidence="2" type="synonym">eif1a</name>
    <name evidence="6" type="ORF">HON47_00630</name>
</gene>
<dbReference type="HAMAP" id="MF_00216">
    <property type="entry name" value="aIF_1A"/>
    <property type="match status" value="1"/>
</dbReference>
<dbReference type="PANTHER" id="PTHR21668">
    <property type="entry name" value="EIF-1A"/>
    <property type="match status" value="1"/>
</dbReference>
<dbReference type="SUPFAM" id="SSF50249">
    <property type="entry name" value="Nucleic acid-binding proteins"/>
    <property type="match status" value="1"/>
</dbReference>
<proteinExistence type="inferred from homology"/>
<dbReference type="GO" id="GO:0003723">
    <property type="term" value="F:RNA binding"/>
    <property type="evidence" value="ECO:0007669"/>
    <property type="project" value="InterPro"/>
</dbReference>
<evidence type="ECO:0000313" key="7">
    <source>
        <dbReference type="Proteomes" id="UP000722459"/>
    </source>
</evidence>
<evidence type="ECO:0000256" key="4">
    <source>
        <dbReference type="RuleBase" id="RU004364"/>
    </source>
</evidence>
<evidence type="ECO:0000259" key="5">
    <source>
        <dbReference type="PROSITE" id="PS50832"/>
    </source>
</evidence>
<accession>A0A8T5GDM6</accession>
<evidence type="ECO:0000256" key="1">
    <source>
        <dbReference type="ARBA" id="ARBA00025502"/>
    </source>
</evidence>
<comment type="caution">
    <text evidence="6">The sequence shown here is derived from an EMBL/GenBank/DDBJ whole genome shotgun (WGS) entry which is preliminary data.</text>
</comment>
<feature type="domain" description="S1-like" evidence="5">
    <location>
        <begin position="14"/>
        <end position="88"/>
    </location>
</feature>
<dbReference type="InterPro" id="IPR001253">
    <property type="entry name" value="TIF_eIF-1A"/>
</dbReference>
<protein>
    <recommendedName>
        <fullName evidence="2">Translation initiation factor 1A</fullName>
        <shortName evidence="2">aIF-1A</shortName>
    </recommendedName>
</protein>
<keyword evidence="2 3" id="KW-0648">Protein biosynthesis</keyword>